<organism evidence="1 2">
    <name type="scientific">Amedibacterium intestinale</name>
    <dbReference type="NCBI Taxonomy" id="2583452"/>
    <lineage>
        <taxon>Bacteria</taxon>
        <taxon>Bacillati</taxon>
        <taxon>Bacillota</taxon>
        <taxon>Erysipelotrichia</taxon>
        <taxon>Erysipelotrichales</taxon>
        <taxon>Erysipelotrichaceae</taxon>
        <taxon>Amedibacterium</taxon>
    </lineage>
</organism>
<evidence type="ECO:0000313" key="1">
    <source>
        <dbReference type="EMBL" id="BBK23946.1"/>
    </source>
</evidence>
<keyword evidence="2" id="KW-1185">Reference proteome</keyword>
<evidence type="ECO:0000313" key="2">
    <source>
        <dbReference type="Proteomes" id="UP000464754"/>
    </source>
</evidence>
<dbReference type="KEGG" id="aarg:Aargi30884_28490"/>
<sequence length="100" mass="11045">MAAAFGGGFQVGDICGALSGAACVISSRYVETKAHDYKDMREITQKLVSAFQERMGSRLCSQIKPVFHTKETKCENTVAISAEVLEQVIQEWDEAQKQRS</sequence>
<proteinExistence type="predicted"/>
<dbReference type="AlphaFoldDB" id="A0A6N4TL22"/>
<dbReference type="NCBIfam" id="TIGR01909">
    <property type="entry name" value="C_GCAxxG_C_C"/>
    <property type="match status" value="1"/>
</dbReference>
<reference evidence="2" key="1">
    <citation type="submission" date="2019-05" db="EMBL/GenBank/DDBJ databases">
        <title>Complete genome sequencing of Absiella argi strain JCM 30884.</title>
        <authorList>
            <person name="Sakamoto M."/>
            <person name="Murakami T."/>
            <person name="Mori H."/>
        </authorList>
    </citation>
    <scope>NUCLEOTIDE SEQUENCE [LARGE SCALE GENOMIC DNA]</scope>
    <source>
        <strain evidence="2">JCM 30884</strain>
    </source>
</reference>
<protein>
    <recommendedName>
        <fullName evidence="3">C_GCAxxG_C_C family protein</fullName>
    </recommendedName>
</protein>
<name>A0A6N4TL22_9FIRM</name>
<gene>
    <name evidence="1" type="ORF">Aargi30884_28490</name>
</gene>
<dbReference type="Pfam" id="PF09719">
    <property type="entry name" value="C_GCAxxG_C_C"/>
    <property type="match status" value="1"/>
</dbReference>
<evidence type="ECO:0008006" key="3">
    <source>
        <dbReference type="Google" id="ProtNLM"/>
    </source>
</evidence>
<accession>A0A6N4TL22</accession>
<dbReference type="Proteomes" id="UP000464754">
    <property type="component" value="Chromosome"/>
</dbReference>
<dbReference type="InterPro" id="IPR010181">
    <property type="entry name" value="CGCAxxGCC_motif"/>
</dbReference>
<dbReference type="EMBL" id="AP019695">
    <property type="protein sequence ID" value="BBK23946.1"/>
    <property type="molecule type" value="Genomic_DNA"/>
</dbReference>